<reference evidence="15" key="2">
    <citation type="submission" date="2025-08" db="UniProtKB">
        <authorList>
            <consortium name="Ensembl"/>
        </authorList>
    </citation>
    <scope>IDENTIFICATION</scope>
    <source>
        <strain evidence="15">Thorbecke</strain>
    </source>
</reference>
<comment type="similarity">
    <text evidence="3 13">Belongs to the G-protein coupled receptor 1 family.</text>
</comment>
<dbReference type="FunCoup" id="G1TG08">
    <property type="interactions" value="185"/>
</dbReference>
<feature type="transmembrane region" description="Helical" evidence="13">
    <location>
        <begin position="236"/>
        <end position="260"/>
    </location>
</feature>
<evidence type="ECO:0000256" key="11">
    <source>
        <dbReference type="ARBA" id="ARBA00023180"/>
    </source>
</evidence>
<feature type="transmembrane region" description="Helical" evidence="13">
    <location>
        <begin position="266"/>
        <end position="286"/>
    </location>
</feature>
<gene>
    <name evidence="15" type="primary">ORYCUNV1R1545</name>
</gene>
<dbReference type="PROSITE" id="PS50262">
    <property type="entry name" value="G_PROTEIN_RECEP_F1_2"/>
    <property type="match status" value="1"/>
</dbReference>
<feature type="domain" description="G-protein coupled receptors family 1 profile" evidence="14">
    <location>
        <begin position="22"/>
        <end position="286"/>
    </location>
</feature>
<evidence type="ECO:0000256" key="6">
    <source>
        <dbReference type="ARBA" id="ARBA00022692"/>
    </source>
</evidence>
<evidence type="ECO:0000256" key="5">
    <source>
        <dbReference type="ARBA" id="ARBA00022507"/>
    </source>
</evidence>
<dbReference type="KEGG" id="ocu:100311013"/>
<evidence type="ECO:0000256" key="10">
    <source>
        <dbReference type="ARBA" id="ARBA00023170"/>
    </source>
</evidence>
<keyword evidence="7 13" id="KW-1133">Transmembrane helix</keyword>
<evidence type="ECO:0000259" key="14">
    <source>
        <dbReference type="PROSITE" id="PS50262"/>
    </source>
</evidence>
<dbReference type="OrthoDB" id="9606139at2759"/>
<keyword evidence="11" id="KW-0325">Glycoprotein</keyword>
<dbReference type="Proteomes" id="UP000001811">
    <property type="component" value="Unplaced"/>
</dbReference>
<evidence type="ECO:0000256" key="12">
    <source>
        <dbReference type="ARBA" id="ARBA00023224"/>
    </source>
</evidence>
<evidence type="ECO:0000256" key="9">
    <source>
        <dbReference type="ARBA" id="ARBA00023136"/>
    </source>
</evidence>
<dbReference type="PANTHER" id="PTHR24062">
    <property type="entry name" value="VOMERONASAL TYPE-1 RECEPTOR"/>
    <property type="match status" value="1"/>
</dbReference>
<evidence type="ECO:0000256" key="8">
    <source>
        <dbReference type="ARBA" id="ARBA00023040"/>
    </source>
</evidence>
<dbReference type="GeneID" id="100311013"/>
<reference evidence="15 16" key="1">
    <citation type="journal article" date="2011" name="Nature">
        <title>A high-resolution map of human evolutionary constraint using 29 mammals.</title>
        <authorList>
            <person name="Lindblad-Toh K."/>
            <person name="Garber M."/>
            <person name="Zuk O."/>
            <person name="Lin M.F."/>
            <person name="Parker B.J."/>
            <person name="Washietl S."/>
            <person name="Kheradpour P."/>
            <person name="Ernst J."/>
            <person name="Jordan G."/>
            <person name="Mauceli E."/>
            <person name="Ward L.D."/>
            <person name="Lowe C.B."/>
            <person name="Holloway A.K."/>
            <person name="Clamp M."/>
            <person name="Gnerre S."/>
            <person name="Alfoldi J."/>
            <person name="Beal K."/>
            <person name="Chang J."/>
            <person name="Clawson H."/>
            <person name="Cuff J."/>
            <person name="Di Palma F."/>
            <person name="Fitzgerald S."/>
            <person name="Flicek P."/>
            <person name="Guttman M."/>
            <person name="Hubisz M.J."/>
            <person name="Jaffe D.B."/>
            <person name="Jungreis I."/>
            <person name="Kent W.J."/>
            <person name="Kostka D."/>
            <person name="Lara M."/>
            <person name="Martins A.L."/>
            <person name="Massingham T."/>
            <person name="Moltke I."/>
            <person name="Raney B.J."/>
            <person name="Rasmussen M.D."/>
            <person name="Robinson J."/>
            <person name="Stark A."/>
            <person name="Vilella A.J."/>
            <person name="Wen J."/>
            <person name="Xie X."/>
            <person name="Zody M.C."/>
            <person name="Baldwin J."/>
            <person name="Bloom T."/>
            <person name="Chin C.W."/>
            <person name="Heiman D."/>
            <person name="Nicol R."/>
            <person name="Nusbaum C."/>
            <person name="Young S."/>
            <person name="Wilkinson J."/>
            <person name="Worley K.C."/>
            <person name="Kovar C.L."/>
            <person name="Muzny D.M."/>
            <person name="Gibbs R.A."/>
            <person name="Cree A."/>
            <person name="Dihn H.H."/>
            <person name="Fowler G."/>
            <person name="Jhangiani S."/>
            <person name="Joshi V."/>
            <person name="Lee S."/>
            <person name="Lewis L.R."/>
            <person name="Nazareth L.V."/>
            <person name="Okwuonu G."/>
            <person name="Santibanez J."/>
            <person name="Warren W.C."/>
            <person name="Mardis E.R."/>
            <person name="Weinstock G.M."/>
            <person name="Wilson R.K."/>
            <person name="Delehaunty K."/>
            <person name="Dooling D."/>
            <person name="Fronik C."/>
            <person name="Fulton L."/>
            <person name="Fulton B."/>
            <person name="Graves T."/>
            <person name="Minx P."/>
            <person name="Sodergren E."/>
            <person name="Birney E."/>
            <person name="Margulies E.H."/>
            <person name="Herrero J."/>
            <person name="Green E.D."/>
            <person name="Haussler D."/>
            <person name="Siepel A."/>
            <person name="Goldman N."/>
            <person name="Pollard K.S."/>
            <person name="Pedersen J.S."/>
            <person name="Lander E.S."/>
            <person name="Kellis M."/>
        </authorList>
    </citation>
    <scope>NUCLEOTIDE SEQUENCE [LARGE SCALE GENOMIC DNA]</scope>
    <source>
        <strain evidence="16">Thorbecke</strain>
    </source>
</reference>
<keyword evidence="8 13" id="KW-0297">G-protein coupled receptor</keyword>
<keyword evidence="5 13" id="KW-0589">Pheromone response</keyword>
<dbReference type="GO" id="GO:0007606">
    <property type="term" value="P:sensory perception of chemical stimulus"/>
    <property type="evidence" value="ECO:0007669"/>
    <property type="project" value="UniProtKB-ARBA"/>
</dbReference>
<accession>G1TG08</accession>
<comment type="subcellular location">
    <subcellularLocation>
        <location evidence="2 13">Cell membrane</location>
        <topology evidence="2 13">Multi-pass membrane protein</topology>
    </subcellularLocation>
</comment>
<dbReference type="eggNOG" id="ENOG502RD1P">
    <property type="taxonomic scope" value="Eukaryota"/>
</dbReference>
<evidence type="ECO:0000313" key="16">
    <source>
        <dbReference type="Proteomes" id="UP000001811"/>
    </source>
</evidence>
<evidence type="ECO:0000256" key="3">
    <source>
        <dbReference type="ARBA" id="ARBA00010663"/>
    </source>
</evidence>
<evidence type="ECO:0000256" key="1">
    <source>
        <dbReference type="ARBA" id="ARBA00003878"/>
    </source>
</evidence>
<dbReference type="HOGENOM" id="CLU_058641_1_0_1"/>
<dbReference type="GeneTree" id="ENSGT00960000186612"/>
<dbReference type="FunFam" id="1.20.1070.10:FF:000033">
    <property type="entry name" value="Vomeronasal type-1 receptor"/>
    <property type="match status" value="1"/>
</dbReference>
<keyword evidence="6 13" id="KW-0812">Transmembrane</keyword>
<evidence type="ECO:0000256" key="2">
    <source>
        <dbReference type="ARBA" id="ARBA00004651"/>
    </source>
</evidence>
<name>G1TG08_RABIT</name>
<keyword evidence="12 13" id="KW-0807">Transducer</keyword>
<evidence type="ECO:0000256" key="13">
    <source>
        <dbReference type="RuleBase" id="RU364061"/>
    </source>
</evidence>
<dbReference type="PaxDb" id="9986-ENSOCUP00000015856"/>
<dbReference type="SUPFAM" id="SSF81321">
    <property type="entry name" value="Family A G protein-coupled receptor-like"/>
    <property type="match status" value="1"/>
</dbReference>
<sequence length="308" mass="34653">MADGDLTMGMIFLSQTITGILGNFSLLSHYLYLYLTGCKFRSTDLVIKHLTVANCVVILSRGVPQTMAALGMKHFFSDIGCKLVFYVHRVSRDVSTGTTCLLSISQTITISPRNSRWAVLKLKAHKYISPFNISCWMLYIILNVIVPVYMTGKRKDNNITKKVDHGYCYAMNSGKHITSFHAALVFFQNVFFIGLMLWSSSFMVFILHSHRKQVQYIHGTNVSSRSSPESRATQSILVLVSTFVSLSILSFIFHICLTVFKNPSLWLVSIYVLFAGGFPAVSPYILMSHDSRVPRLCCACTRNSKRPT</sequence>
<evidence type="ECO:0000256" key="4">
    <source>
        <dbReference type="ARBA" id="ARBA00022475"/>
    </source>
</evidence>
<protein>
    <recommendedName>
        <fullName evidence="13">Vomeronasal type-1 receptor</fullName>
    </recommendedName>
</protein>
<dbReference type="CTD" id="100311013"/>
<dbReference type="InterPro" id="IPR017452">
    <property type="entry name" value="GPCR_Rhodpsn_7TM"/>
</dbReference>
<dbReference type="RefSeq" id="NP_001160706.2">
    <property type="nucleotide sequence ID" value="NM_001167234.2"/>
</dbReference>
<keyword evidence="10 13" id="KW-0675">Receptor</keyword>
<dbReference type="GO" id="GO:0005886">
    <property type="term" value="C:plasma membrane"/>
    <property type="evidence" value="ECO:0007669"/>
    <property type="project" value="UniProtKB-SubCell"/>
</dbReference>
<organism evidence="15 16">
    <name type="scientific">Oryctolagus cuniculus</name>
    <name type="common">Rabbit</name>
    <dbReference type="NCBI Taxonomy" id="9986"/>
    <lineage>
        <taxon>Eukaryota</taxon>
        <taxon>Metazoa</taxon>
        <taxon>Chordata</taxon>
        <taxon>Craniata</taxon>
        <taxon>Vertebrata</taxon>
        <taxon>Euteleostomi</taxon>
        <taxon>Mammalia</taxon>
        <taxon>Eutheria</taxon>
        <taxon>Euarchontoglires</taxon>
        <taxon>Glires</taxon>
        <taxon>Lagomorpha</taxon>
        <taxon>Leporidae</taxon>
        <taxon>Oryctolagus</taxon>
    </lineage>
</organism>
<dbReference type="GO" id="GO:0019236">
    <property type="term" value="P:response to pheromone"/>
    <property type="evidence" value="ECO:0007669"/>
    <property type="project" value="UniProtKB-KW"/>
</dbReference>
<dbReference type="PRINTS" id="PR01534">
    <property type="entry name" value="VOMERONASL1R"/>
</dbReference>
<keyword evidence="16" id="KW-1185">Reference proteome</keyword>
<keyword evidence="9 13" id="KW-0472">Membrane</keyword>
<feature type="transmembrane region" description="Helical" evidence="13">
    <location>
        <begin position="131"/>
        <end position="150"/>
    </location>
</feature>
<dbReference type="InParanoid" id="G1TG08"/>
<dbReference type="InterPro" id="IPR004072">
    <property type="entry name" value="Vmron_rcpt_1"/>
</dbReference>
<dbReference type="Gene3D" id="1.20.1070.10">
    <property type="entry name" value="Rhodopsin 7-helix transmembrane proteins"/>
    <property type="match status" value="1"/>
</dbReference>
<reference evidence="15" key="3">
    <citation type="submission" date="2025-09" db="UniProtKB">
        <authorList>
            <consortium name="Ensembl"/>
        </authorList>
    </citation>
    <scope>IDENTIFICATION</scope>
    <source>
        <strain evidence="15">Thorbecke</strain>
    </source>
</reference>
<dbReference type="Pfam" id="PF03402">
    <property type="entry name" value="V1R"/>
    <property type="match status" value="1"/>
</dbReference>
<comment type="function">
    <text evidence="1">Putative pheromone receptor.</text>
</comment>
<feature type="transmembrane region" description="Helical" evidence="13">
    <location>
        <begin position="180"/>
        <end position="207"/>
    </location>
</feature>
<feature type="transmembrane region" description="Helical" evidence="13">
    <location>
        <begin position="12"/>
        <end position="35"/>
    </location>
</feature>
<dbReference type="GO" id="GO:0016503">
    <property type="term" value="F:pheromone receptor activity"/>
    <property type="evidence" value="ECO:0007669"/>
    <property type="project" value="InterPro"/>
</dbReference>
<evidence type="ECO:0000313" key="15">
    <source>
        <dbReference type="Ensembl" id="ENSOCUP00000015856.2"/>
    </source>
</evidence>
<evidence type="ECO:0000256" key="7">
    <source>
        <dbReference type="ARBA" id="ARBA00022989"/>
    </source>
</evidence>
<dbReference type="Ensembl" id="ENSOCUT00000010746.3">
    <property type="protein sequence ID" value="ENSOCUP00000015856.2"/>
    <property type="gene ID" value="ENSOCUG00000033929.1"/>
</dbReference>
<proteinExistence type="inferred from homology"/>
<keyword evidence="4 13" id="KW-1003">Cell membrane</keyword>
<dbReference type="CDD" id="cd13949">
    <property type="entry name" value="7tm_V1R_pheromone"/>
    <property type="match status" value="1"/>
</dbReference>
<dbReference type="AlphaFoldDB" id="G1TG08"/>